<dbReference type="AlphaFoldDB" id="A0A426ZGD2"/>
<comment type="caution">
    <text evidence="2">The sequence shown here is derived from an EMBL/GenBank/DDBJ whole genome shotgun (WGS) entry which is preliminary data.</text>
</comment>
<feature type="compositionally biased region" description="Basic and acidic residues" evidence="1">
    <location>
        <begin position="59"/>
        <end position="77"/>
    </location>
</feature>
<feature type="region of interest" description="Disordered" evidence="1">
    <location>
        <begin position="48"/>
        <end position="77"/>
    </location>
</feature>
<protein>
    <submittedName>
        <fullName evidence="2">Uncharacterized protein</fullName>
    </submittedName>
</protein>
<sequence length="197" mass="22611">MPLTRQQKDLNITDLESSAMMSEELIDEMLEAFKTRMEDKFGLLAEFNLGRPSSPRKSQHGESSDRKQNASKRGEHATDSLYPRMRIDFPRWEDGHPTGWISHAEYYFRYHRTLDTSMVDIAANGQKVVADFFLPLDEYEVVLNIEWLSMLGDVSWNFSKLIMKFFSKGKQVILQGKRGSKVTIISTQHGEGTAENA</sequence>
<accession>A0A426ZGD2</accession>
<evidence type="ECO:0000256" key="1">
    <source>
        <dbReference type="SAM" id="MobiDB-lite"/>
    </source>
</evidence>
<name>A0A426ZGD2_ENSVE</name>
<dbReference type="EMBL" id="AMZH03006745">
    <property type="protein sequence ID" value="RRT63040.1"/>
    <property type="molecule type" value="Genomic_DNA"/>
</dbReference>
<proteinExistence type="predicted"/>
<organism evidence="2 3">
    <name type="scientific">Ensete ventricosum</name>
    <name type="common">Abyssinian banana</name>
    <name type="synonym">Musa ensete</name>
    <dbReference type="NCBI Taxonomy" id="4639"/>
    <lineage>
        <taxon>Eukaryota</taxon>
        <taxon>Viridiplantae</taxon>
        <taxon>Streptophyta</taxon>
        <taxon>Embryophyta</taxon>
        <taxon>Tracheophyta</taxon>
        <taxon>Spermatophyta</taxon>
        <taxon>Magnoliopsida</taxon>
        <taxon>Liliopsida</taxon>
        <taxon>Zingiberales</taxon>
        <taxon>Musaceae</taxon>
        <taxon>Ensete</taxon>
    </lineage>
</organism>
<evidence type="ECO:0000313" key="2">
    <source>
        <dbReference type="EMBL" id="RRT63040.1"/>
    </source>
</evidence>
<reference evidence="2 3" key="1">
    <citation type="journal article" date="2014" name="Agronomy (Basel)">
        <title>A Draft Genome Sequence for Ensete ventricosum, the Drought-Tolerant Tree Against Hunger.</title>
        <authorList>
            <person name="Harrison J."/>
            <person name="Moore K.A."/>
            <person name="Paszkiewicz K."/>
            <person name="Jones T."/>
            <person name="Grant M."/>
            <person name="Ambacheew D."/>
            <person name="Muzemil S."/>
            <person name="Studholme D.J."/>
        </authorList>
    </citation>
    <scope>NUCLEOTIDE SEQUENCE [LARGE SCALE GENOMIC DNA]</scope>
</reference>
<evidence type="ECO:0000313" key="3">
    <source>
        <dbReference type="Proteomes" id="UP000287651"/>
    </source>
</evidence>
<dbReference type="Proteomes" id="UP000287651">
    <property type="component" value="Unassembled WGS sequence"/>
</dbReference>
<gene>
    <name evidence="2" type="ORF">B296_00039003</name>
</gene>